<gene>
    <name evidence="2" type="ORF">G6F51_000381</name>
</gene>
<feature type="compositionally biased region" description="Basic and acidic residues" evidence="1">
    <location>
        <begin position="207"/>
        <end position="235"/>
    </location>
</feature>
<comment type="caution">
    <text evidence="2">The sequence shown here is derived from an EMBL/GenBank/DDBJ whole genome shotgun (WGS) entry which is preliminary data.</text>
</comment>
<dbReference type="OrthoDB" id="2286114at2759"/>
<evidence type="ECO:0000313" key="2">
    <source>
        <dbReference type="EMBL" id="KAG1553774.1"/>
    </source>
</evidence>
<protein>
    <submittedName>
        <fullName evidence="2">Uncharacterized protein</fullName>
    </submittedName>
</protein>
<evidence type="ECO:0000256" key="1">
    <source>
        <dbReference type="SAM" id="MobiDB-lite"/>
    </source>
</evidence>
<evidence type="ECO:0000313" key="3">
    <source>
        <dbReference type="Proteomes" id="UP000717996"/>
    </source>
</evidence>
<proteinExistence type="predicted"/>
<name>A0A9P6YP75_RHIOR</name>
<dbReference type="AlphaFoldDB" id="A0A9P6YP75"/>
<feature type="compositionally biased region" description="Pro residues" evidence="1">
    <location>
        <begin position="242"/>
        <end position="252"/>
    </location>
</feature>
<sequence length="428" mass="49229">MSENGEEEQKDPSLLTSFVNVISGAKQSATIEFDKFCENIGWRPKPKPVVIRNKYDMIRVQARQNIHGRILPDRYRYNYVKDAEIQTDDISEEEFEGLKRRSSVSSISVDRETEEHRPTKMLRRDYTKSIQRPNEEMISNQLLKENIMQRPNDDISTCFDSVGEFSNNRYAVQSKVNFTTGSKSVKRLTSELEKIFSAKQPPSFKKTKVEHNSERKNENVESQIEKNEIKEEKQITKHITPKAPPPPPPPLLPSAQEPRTQKQGYPTASEQLKLEEERMRLLEKKLGDIHSKMNDFAIRTPNDSPIPSHTVPASQRMSISPNWASPIRQISTPITKRSSFGSINSPRASYNTPSPIKDFSKLFQETPSPIPKPTERHISKMRVLIQQIPMVQLRKTDKIIGPDGLEKPNPVWHEIYGKKKTGINHMYT</sequence>
<organism evidence="2 3">
    <name type="scientific">Rhizopus oryzae</name>
    <name type="common">Mucormycosis agent</name>
    <name type="synonym">Rhizopus arrhizus var. delemar</name>
    <dbReference type="NCBI Taxonomy" id="64495"/>
    <lineage>
        <taxon>Eukaryota</taxon>
        <taxon>Fungi</taxon>
        <taxon>Fungi incertae sedis</taxon>
        <taxon>Mucoromycota</taxon>
        <taxon>Mucoromycotina</taxon>
        <taxon>Mucoromycetes</taxon>
        <taxon>Mucorales</taxon>
        <taxon>Mucorineae</taxon>
        <taxon>Rhizopodaceae</taxon>
        <taxon>Rhizopus</taxon>
    </lineage>
</organism>
<accession>A0A9P6YP75</accession>
<reference evidence="2" key="1">
    <citation type="journal article" date="2020" name="Microb. Genom.">
        <title>Genetic diversity of clinical and environmental Mucorales isolates obtained from an investigation of mucormycosis cases among solid organ transplant recipients.</title>
        <authorList>
            <person name="Nguyen M.H."/>
            <person name="Kaul D."/>
            <person name="Muto C."/>
            <person name="Cheng S.J."/>
            <person name="Richter R.A."/>
            <person name="Bruno V.M."/>
            <person name="Liu G."/>
            <person name="Beyhan S."/>
            <person name="Sundermann A.J."/>
            <person name="Mounaud S."/>
            <person name="Pasculle A.W."/>
            <person name="Nierman W.C."/>
            <person name="Driscoll E."/>
            <person name="Cumbie R."/>
            <person name="Clancy C.J."/>
            <person name="Dupont C.L."/>
        </authorList>
    </citation>
    <scope>NUCLEOTIDE SEQUENCE</scope>
    <source>
        <strain evidence="2">GL16</strain>
    </source>
</reference>
<feature type="compositionally biased region" description="Polar residues" evidence="1">
    <location>
        <begin position="301"/>
        <end position="318"/>
    </location>
</feature>
<feature type="compositionally biased region" description="Polar residues" evidence="1">
    <location>
        <begin position="257"/>
        <end position="269"/>
    </location>
</feature>
<dbReference type="Proteomes" id="UP000717996">
    <property type="component" value="Unassembled WGS sequence"/>
</dbReference>
<feature type="region of interest" description="Disordered" evidence="1">
    <location>
        <begin position="202"/>
        <end position="273"/>
    </location>
</feature>
<dbReference type="EMBL" id="JAANIT010000021">
    <property type="protein sequence ID" value="KAG1553774.1"/>
    <property type="molecule type" value="Genomic_DNA"/>
</dbReference>
<feature type="region of interest" description="Disordered" evidence="1">
    <location>
        <begin position="298"/>
        <end position="318"/>
    </location>
</feature>